<feature type="domain" description="Tyrosine specific protein phosphatases" evidence="6">
    <location>
        <begin position="126"/>
        <end position="164"/>
    </location>
</feature>
<dbReference type="Proteomes" id="UP000050424">
    <property type="component" value="Unassembled WGS sequence"/>
</dbReference>
<evidence type="ECO:0000256" key="1">
    <source>
        <dbReference type="ARBA" id="ARBA00008601"/>
    </source>
</evidence>
<dbReference type="PROSITE" id="PS50054">
    <property type="entry name" value="TYR_PHOSPHATASE_DUAL"/>
    <property type="match status" value="1"/>
</dbReference>
<name>A0A0P7C0R6_9HYPO</name>
<proteinExistence type="inferred from homology"/>
<dbReference type="OrthoDB" id="10252009at2759"/>
<dbReference type="GO" id="GO:0033550">
    <property type="term" value="F:MAP kinase tyrosine phosphatase activity"/>
    <property type="evidence" value="ECO:0007669"/>
    <property type="project" value="TreeGrafter"/>
</dbReference>
<keyword evidence="8" id="KW-1185">Reference proteome</keyword>
<dbReference type="InterPro" id="IPR029021">
    <property type="entry name" value="Prot-tyrosine_phosphatase-like"/>
</dbReference>
<dbReference type="AlphaFoldDB" id="A0A0P7C0R6"/>
<dbReference type="EMBL" id="LKCW01000007">
    <property type="protein sequence ID" value="KPM45496.1"/>
    <property type="molecule type" value="Genomic_DNA"/>
</dbReference>
<evidence type="ECO:0000256" key="3">
    <source>
        <dbReference type="ARBA" id="ARBA00022801"/>
    </source>
</evidence>
<protein>
    <recommendedName>
        <fullName evidence="2">protein-tyrosine-phosphatase</fullName>
        <ecNumber evidence="2">3.1.3.48</ecNumber>
    </recommendedName>
</protein>
<dbReference type="PROSITE" id="PS50056">
    <property type="entry name" value="TYR_PHOSPHATASE_2"/>
    <property type="match status" value="1"/>
</dbReference>
<dbReference type="InterPro" id="IPR016130">
    <property type="entry name" value="Tyr_Pase_AS"/>
</dbReference>
<evidence type="ECO:0000259" key="6">
    <source>
        <dbReference type="PROSITE" id="PS50056"/>
    </source>
</evidence>
<accession>A0A0P7C0R6</accession>
<reference evidence="7 8" key="1">
    <citation type="submission" date="2015-09" db="EMBL/GenBank/DDBJ databases">
        <title>Draft genome of a European isolate of the apple canker pathogen Neonectria ditissima.</title>
        <authorList>
            <person name="Gomez-Cortecero A."/>
            <person name="Harrison R.J."/>
            <person name="Armitage A.D."/>
        </authorList>
    </citation>
    <scope>NUCLEOTIDE SEQUENCE [LARGE SCALE GENOMIC DNA]</scope>
    <source>
        <strain evidence="7 8">R09/05</strain>
    </source>
</reference>
<dbReference type="SUPFAM" id="SSF52799">
    <property type="entry name" value="(Phosphotyrosine protein) phosphatases II"/>
    <property type="match status" value="1"/>
</dbReference>
<keyword evidence="4" id="KW-0904">Protein phosphatase</keyword>
<feature type="domain" description="Tyrosine-protein phosphatase" evidence="5">
    <location>
        <begin position="8"/>
        <end position="185"/>
    </location>
</feature>
<dbReference type="SMART" id="SM00195">
    <property type="entry name" value="DSPc"/>
    <property type="match status" value="1"/>
</dbReference>
<dbReference type="GO" id="GO:0017017">
    <property type="term" value="F:MAP kinase tyrosine/serine/threonine phosphatase activity"/>
    <property type="evidence" value="ECO:0007669"/>
    <property type="project" value="TreeGrafter"/>
</dbReference>
<evidence type="ECO:0000259" key="5">
    <source>
        <dbReference type="PROSITE" id="PS50054"/>
    </source>
</evidence>
<sequence length="226" mass="25523">MPWMNDASISQIAPHLFVGNVKSSLKRQVLRENNITAVVSLLDGGYDKWSHPEYRAIIPAACHLYVPCLDSSTMDILALLEEICDFIDVQLDSNALPGSVASTPSEEWDRESCLSDSLETPRSANVLIHCQLGMSRSAAVAIAYLMRKRHEGLDAVYPDVKRRRNVKPRDNFIDQLRVWEAVQYDVWEDAAKTTPKEQYRGYLNRRAARLRAKCLTGNEAIGVLNY</sequence>
<evidence type="ECO:0000256" key="4">
    <source>
        <dbReference type="ARBA" id="ARBA00022912"/>
    </source>
</evidence>
<evidence type="ECO:0000313" key="7">
    <source>
        <dbReference type="EMBL" id="KPM45496.1"/>
    </source>
</evidence>
<dbReference type="PANTHER" id="PTHR10159">
    <property type="entry name" value="DUAL SPECIFICITY PROTEIN PHOSPHATASE"/>
    <property type="match status" value="1"/>
</dbReference>
<dbReference type="CDD" id="cd14498">
    <property type="entry name" value="DSP"/>
    <property type="match status" value="1"/>
</dbReference>
<comment type="caution">
    <text evidence="7">The sequence shown here is derived from an EMBL/GenBank/DDBJ whole genome shotgun (WGS) entry which is preliminary data.</text>
</comment>
<keyword evidence="3" id="KW-0378">Hydrolase</keyword>
<dbReference type="EC" id="3.1.3.48" evidence="2"/>
<comment type="similarity">
    <text evidence="1">Belongs to the protein-tyrosine phosphatase family. Non-receptor class dual specificity subfamily.</text>
</comment>
<dbReference type="STRING" id="78410.A0A0P7C0R6"/>
<dbReference type="Gene3D" id="3.90.190.10">
    <property type="entry name" value="Protein tyrosine phosphatase superfamily"/>
    <property type="match status" value="1"/>
</dbReference>
<gene>
    <name evidence="7" type="ORF">AK830_g1091</name>
</gene>
<dbReference type="PANTHER" id="PTHR10159:SF519">
    <property type="entry name" value="DUAL SPECIFICITY PROTEIN PHOSPHATASE MPK3"/>
    <property type="match status" value="1"/>
</dbReference>
<dbReference type="Pfam" id="PF00782">
    <property type="entry name" value="DSPc"/>
    <property type="match status" value="1"/>
</dbReference>
<dbReference type="GO" id="GO:0008330">
    <property type="term" value="F:protein tyrosine/threonine phosphatase activity"/>
    <property type="evidence" value="ECO:0007669"/>
    <property type="project" value="TreeGrafter"/>
</dbReference>
<evidence type="ECO:0000313" key="8">
    <source>
        <dbReference type="Proteomes" id="UP000050424"/>
    </source>
</evidence>
<dbReference type="InterPro" id="IPR000387">
    <property type="entry name" value="Tyr_Pase_dom"/>
</dbReference>
<dbReference type="GO" id="GO:0043409">
    <property type="term" value="P:negative regulation of MAPK cascade"/>
    <property type="evidence" value="ECO:0007669"/>
    <property type="project" value="TreeGrafter"/>
</dbReference>
<dbReference type="InterPro" id="IPR000340">
    <property type="entry name" value="Dual-sp_phosphatase_cat-dom"/>
</dbReference>
<organism evidence="7 8">
    <name type="scientific">Neonectria ditissima</name>
    <dbReference type="NCBI Taxonomy" id="78410"/>
    <lineage>
        <taxon>Eukaryota</taxon>
        <taxon>Fungi</taxon>
        <taxon>Dikarya</taxon>
        <taxon>Ascomycota</taxon>
        <taxon>Pezizomycotina</taxon>
        <taxon>Sordariomycetes</taxon>
        <taxon>Hypocreomycetidae</taxon>
        <taxon>Hypocreales</taxon>
        <taxon>Nectriaceae</taxon>
        <taxon>Neonectria</taxon>
    </lineage>
</organism>
<dbReference type="PROSITE" id="PS00383">
    <property type="entry name" value="TYR_PHOSPHATASE_1"/>
    <property type="match status" value="1"/>
</dbReference>
<evidence type="ECO:0000256" key="2">
    <source>
        <dbReference type="ARBA" id="ARBA00013064"/>
    </source>
</evidence>
<dbReference type="GO" id="GO:0005737">
    <property type="term" value="C:cytoplasm"/>
    <property type="evidence" value="ECO:0007669"/>
    <property type="project" value="TreeGrafter"/>
</dbReference>
<dbReference type="InterPro" id="IPR020422">
    <property type="entry name" value="TYR_PHOSPHATASE_DUAL_dom"/>
</dbReference>